<organism evidence="5 6">
    <name type="scientific">Flexivirga endophytica</name>
    <dbReference type="NCBI Taxonomy" id="1849103"/>
    <lineage>
        <taxon>Bacteria</taxon>
        <taxon>Bacillati</taxon>
        <taxon>Actinomycetota</taxon>
        <taxon>Actinomycetes</taxon>
        <taxon>Micrococcales</taxon>
        <taxon>Dermacoccaceae</taxon>
        <taxon>Flexivirga</taxon>
    </lineage>
</organism>
<reference evidence="5" key="2">
    <citation type="submission" date="2020-09" db="EMBL/GenBank/DDBJ databases">
        <authorList>
            <person name="Sun Q."/>
            <person name="Zhou Y."/>
        </authorList>
    </citation>
    <scope>NUCLEOTIDE SEQUENCE</scope>
    <source>
        <strain evidence="5">CGMCC 1.15085</strain>
    </source>
</reference>
<sequence length="1015" mass="108822">MWMSGGALISTIGRDEGPDPERRSPGVTQRQPMPSGLHGRADEWSALARALQRAAVGRAQVVLLEGDAGMGKSTLLQAFAETVQTHGRSSVCWLRCDEREQSLEFASAEVLMGNGALEQLSEIEVGRRLLARLSELQGRSGPAVVLVDDAQWIDAGTAHALRFAVRRLSADHVLVVLARRPVPASRAEPWTGDPRDTTSLTLSAFDSRTITAWVRRLRGWDLTAAAAAALCRRSGGQPLMVAALVHSAAKPGDLQDDRTLAASLAMTIERRLLSASAETRRLVEAVATMGEARGLVVLAQVAQLDDPGSAAEEALTAGLVRYSESGGLVCFHSLVRDAVYSTLTAKRRRALHRRAADASTGDRRLDHLVKATDRADPALVAQLRDAADAARRGEAFELAADHRLRARSVCVDAEQSDVLLLEALIDLVNAQHLVRAESLEPEARGCTPCALRSLALGLLAREKGDPARAQPLLREAVELARADTSASRIPQLDTRAAHALAALLTLLDDGPAALTVLATVDSCDDPELATDLLTTTGTSLWQAGRIDEATTLLTDRAPADLATPWGADLLAVRGMLRLYSGDLRAALADLDTRVRLTSVWRPSTFESRGHIVRARIRSLLGDWDGATVDTAAARALAERRATPWGLSMAHAISIDVPAWRGQWAAAEAHLDAAREILTSVPEPRAVDYVVFHEVVLASTRSDYEVVVELLDHQPPEFLDRAVRMGVHRSVMQTWIDACLELGDRPRARRVLATYESQLAGSVGGSTDTGRPTGVGGAAGVRTRRAVGSGGELIDTESEVPVVHPVVGERHREQAQAFQPVRHVQAADVQWPQSDALDECRHLRLRVGTVAGEEHVGLPGLQDVAEDGVERLHHAGAGRDDLGRFLRDRGLRTVGEPVQCRVEGVADVDDDLARESLAILGDNWDDAGIRQSRYDNVAGRYGAPLARSRAVAECSGQCFDLGLIATHDLDGVAAGHCACTDGASHVSRADDADGVHEQLLVRCVVACSLLNGGYPG</sequence>
<keyword evidence="6" id="KW-1185">Reference proteome</keyword>
<dbReference type="Gene3D" id="3.40.50.300">
    <property type="entry name" value="P-loop containing nucleotide triphosphate hydrolases"/>
    <property type="match status" value="1"/>
</dbReference>
<dbReference type="GO" id="GO:0004016">
    <property type="term" value="F:adenylate cyclase activity"/>
    <property type="evidence" value="ECO:0007669"/>
    <property type="project" value="TreeGrafter"/>
</dbReference>
<evidence type="ECO:0000259" key="4">
    <source>
        <dbReference type="Pfam" id="PF13191"/>
    </source>
</evidence>
<evidence type="ECO:0000256" key="3">
    <source>
        <dbReference type="SAM" id="MobiDB-lite"/>
    </source>
</evidence>
<proteinExistence type="predicted"/>
<dbReference type="Proteomes" id="UP000636793">
    <property type="component" value="Unassembled WGS sequence"/>
</dbReference>
<dbReference type="Pfam" id="PF13191">
    <property type="entry name" value="AAA_16"/>
    <property type="match status" value="1"/>
</dbReference>
<dbReference type="GO" id="GO:0005524">
    <property type="term" value="F:ATP binding"/>
    <property type="evidence" value="ECO:0007669"/>
    <property type="project" value="UniProtKB-KW"/>
</dbReference>
<dbReference type="PANTHER" id="PTHR16305:SF35">
    <property type="entry name" value="TRANSCRIPTIONAL ACTIVATOR DOMAIN"/>
    <property type="match status" value="1"/>
</dbReference>
<comment type="caution">
    <text evidence="5">The sequence shown here is derived from an EMBL/GenBank/DDBJ whole genome shotgun (WGS) entry which is preliminary data.</text>
</comment>
<evidence type="ECO:0000256" key="2">
    <source>
        <dbReference type="ARBA" id="ARBA00022840"/>
    </source>
</evidence>
<dbReference type="Gene3D" id="1.25.40.10">
    <property type="entry name" value="Tetratricopeptide repeat domain"/>
    <property type="match status" value="1"/>
</dbReference>
<evidence type="ECO:0000313" key="5">
    <source>
        <dbReference type="EMBL" id="GGB23395.1"/>
    </source>
</evidence>
<evidence type="ECO:0000256" key="1">
    <source>
        <dbReference type="ARBA" id="ARBA00022741"/>
    </source>
</evidence>
<feature type="compositionally biased region" description="Basic and acidic residues" evidence="3">
    <location>
        <begin position="13"/>
        <end position="24"/>
    </location>
</feature>
<feature type="domain" description="Orc1-like AAA ATPase" evidence="4">
    <location>
        <begin position="38"/>
        <end position="176"/>
    </location>
</feature>
<dbReference type="InterPro" id="IPR027417">
    <property type="entry name" value="P-loop_NTPase"/>
</dbReference>
<reference evidence="5" key="1">
    <citation type="journal article" date="2014" name="Int. J. Syst. Evol. Microbiol.">
        <title>Complete genome sequence of Corynebacterium casei LMG S-19264T (=DSM 44701T), isolated from a smear-ripened cheese.</title>
        <authorList>
            <consortium name="US DOE Joint Genome Institute (JGI-PGF)"/>
            <person name="Walter F."/>
            <person name="Albersmeier A."/>
            <person name="Kalinowski J."/>
            <person name="Ruckert C."/>
        </authorList>
    </citation>
    <scope>NUCLEOTIDE SEQUENCE</scope>
    <source>
        <strain evidence="5">CGMCC 1.15085</strain>
    </source>
</reference>
<accession>A0A916SY84</accession>
<gene>
    <name evidence="5" type="ORF">GCM10011492_11590</name>
</gene>
<dbReference type="InterPro" id="IPR011990">
    <property type="entry name" value="TPR-like_helical_dom_sf"/>
</dbReference>
<dbReference type="EMBL" id="BMHI01000002">
    <property type="protein sequence ID" value="GGB23395.1"/>
    <property type="molecule type" value="Genomic_DNA"/>
</dbReference>
<dbReference type="AlphaFoldDB" id="A0A916SY84"/>
<evidence type="ECO:0000313" key="6">
    <source>
        <dbReference type="Proteomes" id="UP000636793"/>
    </source>
</evidence>
<dbReference type="InterPro" id="IPR041664">
    <property type="entry name" value="AAA_16"/>
</dbReference>
<dbReference type="PANTHER" id="PTHR16305">
    <property type="entry name" value="TESTICULAR SOLUBLE ADENYLYL CYCLASE"/>
    <property type="match status" value="1"/>
</dbReference>
<dbReference type="GO" id="GO:0005737">
    <property type="term" value="C:cytoplasm"/>
    <property type="evidence" value="ECO:0007669"/>
    <property type="project" value="TreeGrafter"/>
</dbReference>
<name>A0A916SY84_9MICO</name>
<keyword evidence="1" id="KW-0547">Nucleotide-binding</keyword>
<feature type="region of interest" description="Disordered" evidence="3">
    <location>
        <begin position="1"/>
        <end position="39"/>
    </location>
</feature>
<keyword evidence="2" id="KW-0067">ATP-binding</keyword>
<dbReference type="SUPFAM" id="SSF52540">
    <property type="entry name" value="P-loop containing nucleoside triphosphate hydrolases"/>
    <property type="match status" value="1"/>
</dbReference>
<dbReference type="SUPFAM" id="SSF48452">
    <property type="entry name" value="TPR-like"/>
    <property type="match status" value="1"/>
</dbReference>
<protein>
    <recommendedName>
        <fullName evidence="4">Orc1-like AAA ATPase domain-containing protein</fullName>
    </recommendedName>
</protein>